<dbReference type="InterPro" id="IPR035986">
    <property type="entry name" value="PKD_dom_sf"/>
</dbReference>
<evidence type="ECO:0000256" key="1">
    <source>
        <dbReference type="SAM" id="Phobius"/>
    </source>
</evidence>
<comment type="caution">
    <text evidence="3">The sequence shown here is derived from an EMBL/GenBank/DDBJ whole genome shotgun (WGS) entry which is preliminary data.</text>
</comment>
<dbReference type="EMBL" id="PFOZ01000045">
    <property type="protein sequence ID" value="PIZ86928.1"/>
    <property type="molecule type" value="Genomic_DNA"/>
</dbReference>
<dbReference type="CDD" id="cd00146">
    <property type="entry name" value="PKD"/>
    <property type="match status" value="1"/>
</dbReference>
<dbReference type="AlphaFoldDB" id="A0A2M7UU30"/>
<name>A0A2M7UU30_9BACT</name>
<dbReference type="InterPro" id="IPR000601">
    <property type="entry name" value="PKD_dom"/>
</dbReference>
<dbReference type="Proteomes" id="UP000229166">
    <property type="component" value="Unassembled WGS sequence"/>
</dbReference>
<evidence type="ECO:0000259" key="2">
    <source>
        <dbReference type="PROSITE" id="PS50093"/>
    </source>
</evidence>
<keyword evidence="1" id="KW-0812">Transmembrane</keyword>
<reference evidence="4" key="1">
    <citation type="submission" date="2017-09" db="EMBL/GenBank/DDBJ databases">
        <title>Depth-based differentiation of microbial function through sediment-hosted aquifers and enrichment of novel symbionts in the deep terrestrial subsurface.</title>
        <authorList>
            <person name="Probst A.J."/>
            <person name="Ladd B."/>
            <person name="Jarett J.K."/>
            <person name="Geller-Mcgrath D.E."/>
            <person name="Sieber C.M.K."/>
            <person name="Emerson J.B."/>
            <person name="Anantharaman K."/>
            <person name="Thomas B.C."/>
            <person name="Malmstrom R."/>
            <person name="Stieglmeier M."/>
            <person name="Klingl A."/>
            <person name="Woyke T."/>
            <person name="Ryan C.M."/>
            <person name="Banfield J.F."/>
        </authorList>
    </citation>
    <scope>NUCLEOTIDE SEQUENCE [LARGE SCALE GENOMIC DNA]</scope>
</reference>
<feature type="domain" description="PKD" evidence="2">
    <location>
        <begin position="284"/>
        <end position="344"/>
    </location>
</feature>
<dbReference type="Gene3D" id="2.60.40.10">
    <property type="entry name" value="Immunoglobulins"/>
    <property type="match status" value="1"/>
</dbReference>
<dbReference type="SUPFAM" id="SSF49299">
    <property type="entry name" value="PKD domain"/>
    <property type="match status" value="1"/>
</dbReference>
<evidence type="ECO:0000313" key="4">
    <source>
        <dbReference type="Proteomes" id="UP000229166"/>
    </source>
</evidence>
<proteinExistence type="predicted"/>
<keyword evidence="1" id="KW-1133">Transmembrane helix</keyword>
<evidence type="ECO:0000313" key="3">
    <source>
        <dbReference type="EMBL" id="PIZ86928.1"/>
    </source>
</evidence>
<feature type="transmembrane region" description="Helical" evidence="1">
    <location>
        <begin position="10"/>
        <end position="27"/>
    </location>
</feature>
<accession>A0A2M7UU30</accession>
<keyword evidence="1" id="KW-0472">Membrane</keyword>
<dbReference type="InterPro" id="IPR022409">
    <property type="entry name" value="PKD/Chitinase_dom"/>
</dbReference>
<organism evidence="3 4">
    <name type="scientific">Candidatus Nealsonbacteria bacterium CG_4_10_14_0_2_um_filter_40_15</name>
    <dbReference type="NCBI Taxonomy" id="1974682"/>
    <lineage>
        <taxon>Bacteria</taxon>
        <taxon>Candidatus Nealsoniibacteriota</taxon>
    </lineage>
</organism>
<dbReference type="InterPro" id="IPR013783">
    <property type="entry name" value="Ig-like_fold"/>
</dbReference>
<dbReference type="PROSITE" id="PS50093">
    <property type="entry name" value="PKD"/>
    <property type="match status" value="1"/>
</dbReference>
<protein>
    <recommendedName>
        <fullName evidence="2">PKD domain-containing protein</fullName>
    </recommendedName>
</protein>
<dbReference type="SMART" id="SM00089">
    <property type="entry name" value="PKD"/>
    <property type="match status" value="1"/>
</dbReference>
<gene>
    <name evidence="3" type="ORF">COX92_02270</name>
</gene>
<dbReference type="Pfam" id="PF18911">
    <property type="entry name" value="PKD_4"/>
    <property type="match status" value="1"/>
</dbReference>
<sequence>MKKFWNSKKFWLIFALIGIGLFIWFFWPSAKIRWGVPEEIKNSAGTQTEINKSVSSVYRYDFQKQEYLSDEGQSWQNSDLVRFIYDLAPAGSTLEKCYYFLYDNLKKEMTGGGQRKCNSNLTITVGENKNCSSQSENACTLYAYAVDNSGIQGEMATVTYHIDWESPKVGKVSKQDGIFRAEVSDNIKVGYCWLYLNNKNVGSMKIENSLTVLEYLVSDKESYAAFIRCADQYDSGRAGYLNLAFGESAEFMIPVNHPPQISFCRVSPTQGGIQTDFQFSAAVSDSDGDSLSYNWDFGDGKSSDEENPIHQYFSPGTYTPKITVSDGKGEEVSCSTAWAVVSKE</sequence>